<reference evidence="2 3" key="1">
    <citation type="submission" date="2016-09" db="EMBL/GenBank/DDBJ databases">
        <authorList>
            <person name="Wen S.-F."/>
            <person name="Lo A.-C."/>
            <person name="Lin C.-J."/>
            <person name="Tseng T.-T."/>
        </authorList>
    </citation>
    <scope>NUCLEOTIDE SEQUENCE [LARGE SCALE GENOMIC DNA]</scope>
    <source>
        <strain evidence="2 3">12609</strain>
    </source>
</reference>
<protein>
    <recommendedName>
        <fullName evidence="1">DUF4325 domain-containing protein</fullName>
    </recommendedName>
</protein>
<gene>
    <name evidence="2" type="ORF">BIY41_05965</name>
</gene>
<feature type="domain" description="DUF4325" evidence="1">
    <location>
        <begin position="6"/>
        <end position="52"/>
    </location>
</feature>
<dbReference type="InterPro" id="IPR025474">
    <property type="entry name" value="DUF4325"/>
</dbReference>
<dbReference type="AlphaFoldDB" id="A0AAX0HTX8"/>
<accession>A0AAX0HTX8</accession>
<dbReference type="EMBL" id="MKCQ01000024">
    <property type="protein sequence ID" value="OEY88061.1"/>
    <property type="molecule type" value="Genomic_DNA"/>
</dbReference>
<comment type="caution">
    <text evidence="2">The sequence shown here is derived from an EMBL/GenBank/DDBJ whole genome shotgun (WGS) entry which is preliminary data.</text>
</comment>
<evidence type="ECO:0000313" key="2">
    <source>
        <dbReference type="EMBL" id="OEY88061.1"/>
    </source>
</evidence>
<dbReference type="Pfam" id="PF14213">
    <property type="entry name" value="DUF4325"/>
    <property type="match status" value="1"/>
</dbReference>
<name>A0AAX0HTX8_XANCG</name>
<organism evidence="2 3">
    <name type="scientific">Xanthomonas campestris pv. glycines</name>
    <dbReference type="NCBI Taxonomy" id="473421"/>
    <lineage>
        <taxon>Bacteria</taxon>
        <taxon>Pseudomonadati</taxon>
        <taxon>Pseudomonadota</taxon>
        <taxon>Gammaproteobacteria</taxon>
        <taxon>Lysobacterales</taxon>
        <taxon>Lysobacteraceae</taxon>
        <taxon>Xanthomonas</taxon>
    </lineage>
</organism>
<sequence>MLAQYERVTFDLSGSAGYSSGFLDEAFGGLLAYFTFDDLRKRVVIEAEDDPDAIDIAWKRMREASQERA</sequence>
<dbReference type="RefSeq" id="WP_050595562.1">
    <property type="nucleotide sequence ID" value="NZ_CP026334.1"/>
</dbReference>
<evidence type="ECO:0000259" key="1">
    <source>
        <dbReference type="Pfam" id="PF14213"/>
    </source>
</evidence>
<proteinExistence type="predicted"/>
<dbReference type="Proteomes" id="UP000175852">
    <property type="component" value="Unassembled WGS sequence"/>
</dbReference>
<evidence type="ECO:0000313" key="3">
    <source>
        <dbReference type="Proteomes" id="UP000175852"/>
    </source>
</evidence>